<dbReference type="InterPro" id="IPR044852">
    <property type="entry name" value="WBP2-like"/>
</dbReference>
<dbReference type="PANTHER" id="PTHR31606">
    <property type="entry name" value="WW DOMAIN BINDING PROTEIN 2, ISOFORM E"/>
    <property type="match status" value="1"/>
</dbReference>
<accession>A0ABP0ECC6</accession>
<evidence type="ECO:0000313" key="1">
    <source>
        <dbReference type="EMBL" id="CAK7904367.1"/>
    </source>
</evidence>
<dbReference type="Proteomes" id="UP001497600">
    <property type="component" value="Chromosome D"/>
</dbReference>
<reference evidence="1 2" key="1">
    <citation type="submission" date="2024-01" db="EMBL/GenBank/DDBJ databases">
        <authorList>
            <consortium name="Genoscope - CEA"/>
            <person name="William W."/>
        </authorList>
    </citation>
    <scope>NUCLEOTIDE SEQUENCE [LARGE SCALE GENOMIC DNA]</scope>
    <source>
        <strain evidence="1 2">29B2s-10</strain>
    </source>
</reference>
<name>A0ABP0ECC6_9ASCO</name>
<dbReference type="PANTHER" id="PTHR31606:SF1">
    <property type="entry name" value="WW DOMAIN BINDING PROTEIN 2, ISOFORM E"/>
    <property type="match status" value="1"/>
</dbReference>
<organism evidence="1 2">
    <name type="scientific">[Candida] anglica</name>
    <dbReference type="NCBI Taxonomy" id="148631"/>
    <lineage>
        <taxon>Eukaryota</taxon>
        <taxon>Fungi</taxon>
        <taxon>Dikarya</taxon>
        <taxon>Ascomycota</taxon>
        <taxon>Saccharomycotina</taxon>
        <taxon>Pichiomycetes</taxon>
        <taxon>Debaryomycetaceae</taxon>
        <taxon>Kurtzmaniella</taxon>
    </lineage>
</organism>
<sequence>MSINSVVLDERYELLLSTGKIPFLLNEGESIRFRTSTSRQSLAISSQDSTSRTINIKAKDGYVFLTTIRIVFVTVSSGDINSFSIDLTNSPSLQFSHKLVSPWFGANYWEFLFNSGSSSDGFPTNQWFKGTIMFNDGGLFEFINILNLIINDVVHNVDIDDELPQYSA</sequence>
<evidence type="ECO:0000313" key="2">
    <source>
        <dbReference type="Proteomes" id="UP001497600"/>
    </source>
</evidence>
<gene>
    <name evidence="1" type="ORF">CAAN4_D09076</name>
</gene>
<protein>
    <submittedName>
        <fullName evidence="1">Uncharacterized protein</fullName>
    </submittedName>
</protein>
<proteinExistence type="predicted"/>
<keyword evidence="2" id="KW-1185">Reference proteome</keyword>
<dbReference type="EMBL" id="OZ004256">
    <property type="protein sequence ID" value="CAK7904367.1"/>
    <property type="molecule type" value="Genomic_DNA"/>
</dbReference>
<dbReference type="SUPFAM" id="SSF50729">
    <property type="entry name" value="PH domain-like"/>
    <property type="match status" value="1"/>
</dbReference>